<feature type="compositionally biased region" description="Basic residues" evidence="1">
    <location>
        <begin position="40"/>
        <end position="50"/>
    </location>
</feature>
<accession>A0ABX5FB63</accession>
<reference evidence="3 4" key="2">
    <citation type="submission" date="2018-03" db="EMBL/GenBank/DDBJ databases">
        <title>The ancient ancestry and fast evolution of plastids.</title>
        <authorList>
            <person name="Moore K.R."/>
            <person name="Magnabosco C."/>
            <person name="Momper L."/>
            <person name="Gold D.A."/>
            <person name="Bosak T."/>
            <person name="Fournier G.P."/>
        </authorList>
    </citation>
    <scope>NUCLEOTIDE SEQUENCE [LARGE SCALE GENOMIC DNA]</scope>
    <source>
        <strain evidence="3 4">CCALA 015</strain>
    </source>
</reference>
<name>A0ABX5FB63_9CHRO</name>
<reference evidence="3 4" key="1">
    <citation type="submission" date="2018-02" db="EMBL/GenBank/DDBJ databases">
        <authorList>
            <person name="Moore K."/>
            <person name="Momper L."/>
        </authorList>
    </citation>
    <scope>NUCLEOTIDE SEQUENCE [LARGE SCALE GENOMIC DNA]</scope>
    <source>
        <strain evidence="3 4">CCALA 015</strain>
    </source>
</reference>
<gene>
    <name evidence="3" type="ORF">C7B81_00075</name>
</gene>
<dbReference type="InterPro" id="IPR003848">
    <property type="entry name" value="DUF218"/>
</dbReference>
<evidence type="ECO:0000313" key="4">
    <source>
        <dbReference type="Proteomes" id="UP000238218"/>
    </source>
</evidence>
<dbReference type="EMBL" id="PVWP01000001">
    <property type="protein sequence ID" value="PSB39090.1"/>
    <property type="molecule type" value="Genomic_DNA"/>
</dbReference>
<feature type="region of interest" description="Disordered" evidence="1">
    <location>
        <begin position="1"/>
        <end position="50"/>
    </location>
</feature>
<comment type="caution">
    <text evidence="3">The sequence shown here is derived from an EMBL/GenBank/DDBJ whole genome shotgun (WGS) entry which is preliminary data.</text>
</comment>
<sequence length="242" mass="26535">MLSPPGPRPGAGPRPQPRPRRRRSRRSAADAIPAVVAPQRSRRGPRPRRPVSGRVVLAGLAGLALLWLSRGGWWPTPPPPQMILVLGGDADREAAAARLARVDGLPVVVTGGTNPEYAHWLFLQKEGLSPRQVQLDYRARDTVSNFTSLVDDLRKARIRHALLVTSADHMERALLVGRIVAGSRGIHLTPVPVSCGELCVVEGRRRLWGDGARAALWVVSGQDIRPWVEERVAPWLERAGIR</sequence>
<evidence type="ECO:0000259" key="2">
    <source>
        <dbReference type="Pfam" id="PF02698"/>
    </source>
</evidence>
<feature type="domain" description="DUF218" evidence="2">
    <location>
        <begin position="81"/>
        <end position="199"/>
    </location>
</feature>
<evidence type="ECO:0000256" key="1">
    <source>
        <dbReference type="SAM" id="MobiDB-lite"/>
    </source>
</evidence>
<proteinExistence type="predicted"/>
<keyword evidence="4" id="KW-1185">Reference proteome</keyword>
<evidence type="ECO:0000313" key="3">
    <source>
        <dbReference type="EMBL" id="PSB39090.1"/>
    </source>
</evidence>
<feature type="compositionally biased region" description="Basic residues" evidence="1">
    <location>
        <begin position="17"/>
        <end position="26"/>
    </location>
</feature>
<protein>
    <submittedName>
        <fullName evidence="3">YdcF family protein</fullName>
    </submittedName>
</protein>
<dbReference type="CDD" id="cd06259">
    <property type="entry name" value="YdcF-like"/>
    <property type="match status" value="1"/>
</dbReference>
<organism evidence="3 4">
    <name type="scientific">Aphanothece cf. minutissima CCALA 015</name>
    <dbReference type="NCBI Taxonomy" id="2107695"/>
    <lineage>
        <taxon>Bacteria</taxon>
        <taxon>Bacillati</taxon>
        <taxon>Cyanobacteriota</taxon>
        <taxon>Cyanophyceae</taxon>
        <taxon>Oscillatoriophycideae</taxon>
        <taxon>Chroococcales</taxon>
        <taxon>Aphanothecaceae</taxon>
        <taxon>Aphanothece</taxon>
    </lineage>
</organism>
<dbReference type="Proteomes" id="UP000238218">
    <property type="component" value="Unassembled WGS sequence"/>
</dbReference>
<dbReference type="Pfam" id="PF02698">
    <property type="entry name" value="DUF218"/>
    <property type="match status" value="1"/>
</dbReference>
<dbReference type="RefSeq" id="WP_106219288.1">
    <property type="nucleotide sequence ID" value="NZ_PVWP01000001.1"/>
</dbReference>
<feature type="compositionally biased region" description="Pro residues" evidence="1">
    <location>
        <begin position="1"/>
        <end position="16"/>
    </location>
</feature>